<evidence type="ECO:0000313" key="2">
    <source>
        <dbReference type="EMBL" id="KAL0159478.1"/>
    </source>
</evidence>
<feature type="non-terminal residue" evidence="2">
    <location>
        <position position="1"/>
    </location>
</feature>
<sequence length="151" mass="16745">VRDLFRDVVTAHCHTELPSTSSVEVPGSSRSTDKSPPACSLRAMFAELVEEDTGQTDEEITIVSQINQYLAEAVMPRSGQPFAYWQANKGRFPALAQAARAYLCSPCTSVDSERLFSTAANVIDDKRNRLTSKNAEMLIVIKRNMPFMIET</sequence>
<dbReference type="Pfam" id="PF05699">
    <property type="entry name" value="Dimer_Tnp_hAT"/>
    <property type="match status" value="1"/>
</dbReference>
<comment type="caution">
    <text evidence="2">The sequence shown here is derived from an EMBL/GenBank/DDBJ whole genome shotgun (WGS) entry which is preliminary data.</text>
</comment>
<gene>
    <name evidence="2" type="ORF">M9458_043203</name>
</gene>
<dbReference type="PANTHER" id="PTHR47611:SF3">
    <property type="entry name" value="HAT C-TERMINAL DIMERISATION DOMAIN-CONTAINING PROTEIN"/>
    <property type="match status" value="1"/>
</dbReference>
<proteinExistence type="predicted"/>
<accession>A0ABD0NCN9</accession>
<dbReference type="InterPro" id="IPR008906">
    <property type="entry name" value="HATC_C_dom"/>
</dbReference>
<dbReference type="EMBL" id="JAMKFB020000022">
    <property type="protein sequence ID" value="KAL0159478.1"/>
    <property type="molecule type" value="Genomic_DNA"/>
</dbReference>
<protein>
    <recommendedName>
        <fullName evidence="1">HAT C-terminal dimerisation domain-containing protein</fullName>
    </recommendedName>
</protein>
<dbReference type="PANTHER" id="PTHR47611">
    <property type="entry name" value="HAT DIMERISATION DOMAIN, C-TERMINAL"/>
    <property type="match status" value="1"/>
</dbReference>
<dbReference type="SUPFAM" id="SSF53098">
    <property type="entry name" value="Ribonuclease H-like"/>
    <property type="match status" value="1"/>
</dbReference>
<feature type="domain" description="HAT C-terminal dimerisation" evidence="1">
    <location>
        <begin position="66"/>
        <end position="145"/>
    </location>
</feature>
<dbReference type="InterPro" id="IPR012337">
    <property type="entry name" value="RNaseH-like_sf"/>
</dbReference>
<keyword evidence="3" id="KW-1185">Reference proteome</keyword>
<dbReference type="Proteomes" id="UP001529510">
    <property type="component" value="Unassembled WGS sequence"/>
</dbReference>
<organism evidence="2 3">
    <name type="scientific">Cirrhinus mrigala</name>
    <name type="common">Mrigala</name>
    <dbReference type="NCBI Taxonomy" id="683832"/>
    <lineage>
        <taxon>Eukaryota</taxon>
        <taxon>Metazoa</taxon>
        <taxon>Chordata</taxon>
        <taxon>Craniata</taxon>
        <taxon>Vertebrata</taxon>
        <taxon>Euteleostomi</taxon>
        <taxon>Actinopterygii</taxon>
        <taxon>Neopterygii</taxon>
        <taxon>Teleostei</taxon>
        <taxon>Ostariophysi</taxon>
        <taxon>Cypriniformes</taxon>
        <taxon>Cyprinidae</taxon>
        <taxon>Labeoninae</taxon>
        <taxon>Labeonini</taxon>
        <taxon>Cirrhinus</taxon>
    </lineage>
</organism>
<reference evidence="2 3" key="1">
    <citation type="submission" date="2024-05" db="EMBL/GenBank/DDBJ databases">
        <title>Genome sequencing and assembly of Indian major carp, Cirrhinus mrigala (Hamilton, 1822).</title>
        <authorList>
            <person name="Mohindra V."/>
            <person name="Chowdhury L.M."/>
            <person name="Lal K."/>
            <person name="Jena J.K."/>
        </authorList>
    </citation>
    <scope>NUCLEOTIDE SEQUENCE [LARGE SCALE GENOMIC DNA]</scope>
    <source>
        <strain evidence="2">CM1030</strain>
        <tissue evidence="2">Blood</tissue>
    </source>
</reference>
<dbReference type="AlphaFoldDB" id="A0ABD0NCN9"/>
<evidence type="ECO:0000259" key="1">
    <source>
        <dbReference type="Pfam" id="PF05699"/>
    </source>
</evidence>
<name>A0ABD0NCN9_CIRMR</name>
<evidence type="ECO:0000313" key="3">
    <source>
        <dbReference type="Proteomes" id="UP001529510"/>
    </source>
</evidence>